<dbReference type="PROSITE" id="PS01217">
    <property type="entry name" value="SUCCINYL_COA_LIG_3"/>
    <property type="match status" value="1"/>
</dbReference>
<dbReference type="PANTHER" id="PTHR11815:SF10">
    <property type="entry name" value="SUCCINATE--COA LIGASE [GDP-FORMING] SUBUNIT BETA, MITOCHONDRIAL"/>
    <property type="match status" value="1"/>
</dbReference>
<dbReference type="GO" id="GO:0042709">
    <property type="term" value="C:succinate-CoA ligase complex"/>
    <property type="evidence" value="ECO:0007669"/>
    <property type="project" value="TreeGrafter"/>
</dbReference>
<dbReference type="InterPro" id="IPR016102">
    <property type="entry name" value="Succinyl-CoA_synth-like"/>
</dbReference>
<dbReference type="Proteomes" id="UP001186944">
    <property type="component" value="Unassembled WGS sequence"/>
</dbReference>
<keyword evidence="4 12" id="KW-0479">Metal-binding</keyword>
<dbReference type="SUPFAM" id="SSF56059">
    <property type="entry name" value="Glutathione synthetase ATP-binding domain-like"/>
    <property type="match status" value="1"/>
</dbReference>
<evidence type="ECO:0000256" key="8">
    <source>
        <dbReference type="ARBA" id="ARBA00023134"/>
    </source>
</evidence>
<comment type="cofactor">
    <cofactor evidence="12">
        <name>Mg(2+)</name>
        <dbReference type="ChEBI" id="CHEBI:18420"/>
    </cofactor>
    <text evidence="12">Binds 1 Mg(2+) ion per subunit.</text>
</comment>
<proteinExistence type="inferred from homology"/>
<feature type="binding site" evidence="12">
    <location>
        <begin position="72"/>
        <end position="74"/>
    </location>
    <ligand>
        <name>GTP</name>
        <dbReference type="ChEBI" id="CHEBI:37565"/>
    </ligand>
</feature>
<dbReference type="GO" id="GO:0006104">
    <property type="term" value="P:succinyl-CoA metabolic process"/>
    <property type="evidence" value="ECO:0007669"/>
    <property type="project" value="InterPro"/>
</dbReference>
<dbReference type="InterPro" id="IPR013815">
    <property type="entry name" value="ATP_grasp_subdomain_1"/>
</dbReference>
<evidence type="ECO:0000313" key="16">
    <source>
        <dbReference type="Proteomes" id="UP001186944"/>
    </source>
</evidence>
<dbReference type="PIRSF" id="PIRSF001554">
    <property type="entry name" value="SucCS_beta"/>
    <property type="match status" value="1"/>
</dbReference>
<dbReference type="GO" id="GO:0005739">
    <property type="term" value="C:mitochondrion"/>
    <property type="evidence" value="ECO:0007669"/>
    <property type="project" value="UniProtKB-SubCell"/>
</dbReference>
<dbReference type="Gene3D" id="3.30.1490.20">
    <property type="entry name" value="ATP-grasp fold, A domain"/>
    <property type="match status" value="1"/>
</dbReference>
<dbReference type="InterPro" id="IPR005811">
    <property type="entry name" value="SUCC_ACL_C"/>
</dbReference>
<dbReference type="InterPro" id="IPR017866">
    <property type="entry name" value="Succ-CoA_synthase_bsu_CS"/>
</dbReference>
<dbReference type="AlphaFoldDB" id="A0AA89C8E3"/>
<feature type="domain" description="ATP-grasp fold succinyl-CoA synthetase-type" evidence="14">
    <location>
        <begin position="22"/>
        <end position="228"/>
    </location>
</feature>
<evidence type="ECO:0000256" key="1">
    <source>
        <dbReference type="ARBA" id="ARBA00005064"/>
    </source>
</evidence>
<dbReference type="FunFam" id="3.40.50.261:FF:000001">
    <property type="entry name" value="Succinate--CoA ligase [ADP-forming] subunit beta"/>
    <property type="match status" value="1"/>
</dbReference>
<dbReference type="GO" id="GO:0006099">
    <property type="term" value="P:tricarboxylic acid cycle"/>
    <property type="evidence" value="ECO:0007669"/>
    <property type="project" value="UniProtKB-UniRule"/>
</dbReference>
<feature type="binding site" evidence="12">
    <location>
        <position position="225"/>
    </location>
    <ligand>
        <name>Mg(2+)</name>
        <dbReference type="ChEBI" id="CHEBI:18420"/>
    </ligand>
</feature>
<dbReference type="NCBIfam" id="TIGR01016">
    <property type="entry name" value="sucCoAbeta"/>
    <property type="match status" value="1"/>
</dbReference>
<dbReference type="Gene3D" id="3.30.470.20">
    <property type="entry name" value="ATP-grasp fold, B domain"/>
    <property type="match status" value="1"/>
</dbReference>
<reference evidence="15" key="1">
    <citation type="submission" date="2019-08" db="EMBL/GenBank/DDBJ databases">
        <title>The improved chromosome-level genome for the pearl oyster Pinctada fucata martensii using PacBio sequencing and Hi-C.</title>
        <authorList>
            <person name="Zheng Z."/>
        </authorList>
    </citation>
    <scope>NUCLEOTIDE SEQUENCE</scope>
    <source>
        <strain evidence="15">ZZ-2019</strain>
        <tissue evidence="15">Adductor muscle</tissue>
    </source>
</reference>
<evidence type="ECO:0000256" key="10">
    <source>
        <dbReference type="ARBA" id="ARBA00053833"/>
    </source>
</evidence>
<comment type="catalytic activity">
    <reaction evidence="9 12">
        <text>GTP + succinate + CoA = succinyl-CoA + GDP + phosphate</text>
        <dbReference type="Rhea" id="RHEA:22120"/>
        <dbReference type="ChEBI" id="CHEBI:30031"/>
        <dbReference type="ChEBI" id="CHEBI:37565"/>
        <dbReference type="ChEBI" id="CHEBI:43474"/>
        <dbReference type="ChEBI" id="CHEBI:57287"/>
        <dbReference type="ChEBI" id="CHEBI:57292"/>
        <dbReference type="ChEBI" id="CHEBI:58189"/>
        <dbReference type="EC" id="6.2.1.4"/>
    </reaction>
</comment>
<comment type="subunit">
    <text evidence="11 12">Heterodimer of an alpha and a beta subunit. The beta subunit determines specificity for GTP.</text>
</comment>
<dbReference type="GO" id="GO:0004775">
    <property type="term" value="F:succinate-CoA ligase (ADP-forming) activity"/>
    <property type="evidence" value="ECO:0007669"/>
    <property type="project" value="UniProtKB-UniRule"/>
</dbReference>
<organism evidence="15 16">
    <name type="scientific">Pinctada imbricata</name>
    <name type="common">Atlantic pearl-oyster</name>
    <name type="synonym">Pinctada martensii</name>
    <dbReference type="NCBI Taxonomy" id="66713"/>
    <lineage>
        <taxon>Eukaryota</taxon>
        <taxon>Metazoa</taxon>
        <taxon>Spiralia</taxon>
        <taxon>Lophotrochozoa</taxon>
        <taxon>Mollusca</taxon>
        <taxon>Bivalvia</taxon>
        <taxon>Autobranchia</taxon>
        <taxon>Pteriomorphia</taxon>
        <taxon>Pterioida</taxon>
        <taxon>Pterioidea</taxon>
        <taxon>Pteriidae</taxon>
        <taxon>Pinctada</taxon>
    </lineage>
</organism>
<comment type="caution">
    <text evidence="15">The sequence shown here is derived from an EMBL/GenBank/DDBJ whole genome shotgun (WGS) entry which is preliminary data.</text>
</comment>
<dbReference type="FunFam" id="3.30.470.20:FF:000002">
    <property type="entry name" value="Succinate--CoA ligase [ADP-forming] subunit beta"/>
    <property type="match status" value="1"/>
</dbReference>
<dbReference type="GO" id="GO:0005525">
    <property type="term" value="F:GTP binding"/>
    <property type="evidence" value="ECO:0007669"/>
    <property type="project" value="UniProtKB-UniRule"/>
</dbReference>
<dbReference type="FunFam" id="3.30.1490.20:FF:000004">
    <property type="entry name" value="Succinate--CoA ligase [ADP-forming] subunit beta, mitochondrial"/>
    <property type="match status" value="1"/>
</dbReference>
<comment type="pathway">
    <text evidence="1 12">Carbohydrate metabolism; tricarboxylic acid cycle; succinate from succinyl-CoA (ligase route): step 1/1.</text>
</comment>
<evidence type="ECO:0000256" key="12">
    <source>
        <dbReference type="HAMAP-Rule" id="MF_03221"/>
    </source>
</evidence>
<dbReference type="GO" id="GO:0005524">
    <property type="term" value="F:ATP binding"/>
    <property type="evidence" value="ECO:0007669"/>
    <property type="project" value="InterPro"/>
</dbReference>
<evidence type="ECO:0000256" key="4">
    <source>
        <dbReference type="ARBA" id="ARBA00022723"/>
    </source>
</evidence>
<feature type="site" description="Important for substrate specificity" evidence="12">
    <location>
        <position position="129"/>
    </location>
</feature>
<evidence type="ECO:0000256" key="11">
    <source>
        <dbReference type="ARBA" id="ARBA00063570"/>
    </source>
</evidence>
<feature type="binding site" evidence="12">
    <location>
        <position position="239"/>
    </location>
    <ligand>
        <name>Mg(2+)</name>
        <dbReference type="ChEBI" id="CHEBI:18420"/>
    </ligand>
</feature>
<gene>
    <name evidence="15" type="ORF">FSP39_021251</name>
</gene>
<dbReference type="InterPro" id="IPR034722">
    <property type="entry name" value="Succ_CoA_betaG_euk"/>
</dbReference>
<keyword evidence="3 12" id="KW-0436">Ligase</keyword>
<dbReference type="NCBIfam" id="NF001913">
    <property type="entry name" value="PRK00696.1"/>
    <property type="match status" value="1"/>
</dbReference>
<dbReference type="EMBL" id="VSWD01000005">
    <property type="protein sequence ID" value="KAK3103713.1"/>
    <property type="molecule type" value="Genomic_DNA"/>
</dbReference>
<dbReference type="SUPFAM" id="SSF52210">
    <property type="entry name" value="Succinyl-CoA synthetase domains"/>
    <property type="match status" value="1"/>
</dbReference>
<dbReference type="InterPro" id="IPR013650">
    <property type="entry name" value="ATP-grasp_succ-CoA_synth-type"/>
</dbReference>
<feature type="site" description="Important for substrate specificity" evidence="12">
    <location>
        <position position="61"/>
    </location>
</feature>
<keyword evidence="6 12" id="KW-0460">Magnesium</keyword>
<dbReference type="Pfam" id="PF00549">
    <property type="entry name" value="Ligase_CoA"/>
    <property type="match status" value="1"/>
</dbReference>
<evidence type="ECO:0000256" key="3">
    <source>
        <dbReference type="ARBA" id="ARBA00022598"/>
    </source>
</evidence>
<keyword evidence="5 12" id="KW-0547">Nucleotide-binding</keyword>
<evidence type="ECO:0000259" key="14">
    <source>
        <dbReference type="Pfam" id="PF08442"/>
    </source>
</evidence>
<feature type="binding site" evidence="12">
    <location>
        <position position="290"/>
    </location>
    <ligand>
        <name>substrate</name>
        <note>ligand shared with subunit alpha</note>
    </ligand>
</feature>
<dbReference type="Pfam" id="PF08442">
    <property type="entry name" value="ATP-grasp_2"/>
    <property type="match status" value="1"/>
</dbReference>
<evidence type="ECO:0000256" key="2">
    <source>
        <dbReference type="ARBA" id="ARBA00022532"/>
    </source>
</evidence>
<evidence type="ECO:0000256" key="7">
    <source>
        <dbReference type="ARBA" id="ARBA00023128"/>
    </source>
</evidence>
<protein>
    <recommendedName>
        <fullName evidence="12">Succinate--CoA ligase [GDP-forming] subunit beta, mitochondrial</fullName>
        <ecNumber evidence="12">6.2.1.4</ecNumber>
    </recommendedName>
    <alternativeName>
        <fullName evidence="12">GTP-specific succinyl-CoA synthetase subunit beta</fullName>
        <shortName evidence="12">G-SCS</shortName>
        <shortName evidence="12">GTPSCS</shortName>
    </alternativeName>
    <alternativeName>
        <fullName evidence="12">Succinyl-CoA synthetase beta-G chain</fullName>
        <shortName evidence="12">SCS-betaG</shortName>
    </alternativeName>
</protein>
<accession>A0AA89C8E3</accession>
<comment type="similarity">
    <text evidence="12">Belongs to the succinate/malate CoA ligase beta subunit family. GTP-specific subunit beta subfamily.</text>
</comment>
<keyword evidence="8 12" id="KW-0342">GTP-binding</keyword>
<feature type="domain" description="ATP-citrate synthase/succinyl-CoA ligase C-terminal" evidence="13">
    <location>
        <begin position="288"/>
        <end position="407"/>
    </location>
</feature>
<dbReference type="GO" id="GO:0000287">
    <property type="term" value="F:magnesium ion binding"/>
    <property type="evidence" value="ECO:0007669"/>
    <property type="project" value="UniProtKB-UniRule"/>
</dbReference>
<dbReference type="PANTHER" id="PTHR11815">
    <property type="entry name" value="SUCCINYL-COA SYNTHETASE BETA CHAIN"/>
    <property type="match status" value="1"/>
</dbReference>
<keyword evidence="2 12" id="KW-0816">Tricarboxylic acid cycle</keyword>
<dbReference type="InterPro" id="IPR005809">
    <property type="entry name" value="Succ_CoA_ligase-like_bsu"/>
</dbReference>
<evidence type="ECO:0000313" key="15">
    <source>
        <dbReference type="EMBL" id="KAK3103713.1"/>
    </source>
</evidence>
<feature type="binding site" evidence="12">
    <location>
        <position position="128"/>
    </location>
    <ligand>
        <name>GTP</name>
        <dbReference type="ChEBI" id="CHEBI:37565"/>
    </ligand>
</feature>
<comment type="subcellular location">
    <subcellularLocation>
        <location evidence="12">Mitochondrion</location>
    </subcellularLocation>
</comment>
<evidence type="ECO:0000256" key="5">
    <source>
        <dbReference type="ARBA" id="ARBA00022741"/>
    </source>
</evidence>
<evidence type="ECO:0000256" key="9">
    <source>
        <dbReference type="ARBA" id="ARBA00052879"/>
    </source>
</evidence>
<dbReference type="Gene3D" id="3.40.50.261">
    <property type="entry name" value="Succinyl-CoA synthetase domains"/>
    <property type="match status" value="1"/>
</dbReference>
<sequence length="415" mass="45007">MHLVFLQKVPAVGARFRRNLHLQEYQSKKLMTDYGVAVQKFVVCDSPEDAKHATDHLKVDEYVIKAQILAGGRGKGTFSNGFKGGVHLTKDPSKVENLVDSMLGNNLITKQTGKNGVKVSKVMVAEALDIARETYFAIVLDRTHAGPVMVGSRHGGMDIEETAEKDPDSIVKVPVDITTGITKEQSISVAQSLGFEGSKLQQAADQISKLYELFINVDATQVEINPFAETPDGRVVCFDAKINFDDNASFRQSEIFAMDDKAETDPREVEAERLRLNYIGLEGSIGCLVNGAGLAMATMDIIKLHGGEPANFLDIGGGVSQQQVHDAFHLLMGDKHVKAILVNIFGGIVNCGTVATGIVQACKQLHLELPLVVRLQGNNMDKAQEILTSSGLNIKMDNDFSQAAKIAVECAKQNS</sequence>
<dbReference type="HAMAP" id="MF_00558">
    <property type="entry name" value="Succ_CoA_beta"/>
    <property type="match status" value="1"/>
</dbReference>
<comment type="function">
    <text evidence="10 12">GTP-specific succinyl-CoA synthetase functions in the citric acid cycle (TCA), coupling the hydrolysis of succinyl-CoA to the synthesis of GTP and thus represents the only step of substrate-level phosphorylation in the TCA. The beta subunit provides nucleotide specificity of the enzyme and binds the substrate succinate, while the binding sites for coenzyme A and phosphate are found in the alpha subunit.</text>
</comment>
<keyword evidence="16" id="KW-1185">Reference proteome</keyword>
<evidence type="ECO:0000259" key="13">
    <source>
        <dbReference type="Pfam" id="PF00549"/>
    </source>
</evidence>
<name>A0AA89C8E3_PINIB</name>
<feature type="binding site" evidence="12">
    <location>
        <position position="39"/>
    </location>
    <ligand>
        <name>GTP</name>
        <dbReference type="ChEBI" id="CHEBI:37565"/>
    </ligand>
</feature>
<evidence type="ECO:0000256" key="6">
    <source>
        <dbReference type="ARBA" id="ARBA00022842"/>
    </source>
</evidence>
<dbReference type="EC" id="6.2.1.4" evidence="12"/>
<dbReference type="GO" id="GO:0004776">
    <property type="term" value="F:succinate-CoA ligase (GDP-forming) activity"/>
    <property type="evidence" value="ECO:0007669"/>
    <property type="project" value="UniProtKB-EC"/>
</dbReference>
<feature type="binding site" evidence="12">
    <location>
        <begin position="347"/>
        <end position="349"/>
    </location>
    <ligand>
        <name>substrate</name>
        <note>ligand shared with subunit alpha</note>
    </ligand>
</feature>
<keyword evidence="7 12" id="KW-0496">Mitochondrion</keyword>
<dbReference type="HAMAP" id="MF_03221">
    <property type="entry name" value="Succ_CoA_betaG_euk"/>
    <property type="match status" value="1"/>
</dbReference>